<accession>A0A6J4J7U7</accession>
<gene>
    <name evidence="1" type="ORF">AVDCRST_MAG77-3098</name>
</gene>
<dbReference type="InterPro" id="IPR008775">
    <property type="entry name" value="Phytyl_CoA_dOase-like"/>
</dbReference>
<dbReference type="Pfam" id="PF05721">
    <property type="entry name" value="PhyH"/>
    <property type="match status" value="1"/>
</dbReference>
<dbReference type="EMBL" id="CADCTC010000173">
    <property type="protein sequence ID" value="CAA9270200.1"/>
    <property type="molecule type" value="Genomic_DNA"/>
</dbReference>
<protein>
    <submittedName>
        <fullName evidence="1">Putative dehydrogenases</fullName>
    </submittedName>
</protein>
<dbReference type="PANTHER" id="PTHR40128">
    <property type="entry name" value="EXPRESSED PROTEIN"/>
    <property type="match status" value="1"/>
</dbReference>
<dbReference type="GO" id="GO:0016706">
    <property type="term" value="F:2-oxoglutarate-dependent dioxygenase activity"/>
    <property type="evidence" value="ECO:0007669"/>
    <property type="project" value="UniProtKB-ARBA"/>
</dbReference>
<reference evidence="1" key="1">
    <citation type="submission" date="2020-02" db="EMBL/GenBank/DDBJ databases">
        <authorList>
            <person name="Meier V. D."/>
        </authorList>
    </citation>
    <scope>NUCLEOTIDE SEQUENCE</scope>
    <source>
        <strain evidence="1">AVDCRST_MAG77</strain>
    </source>
</reference>
<organism evidence="1">
    <name type="scientific">uncultured Chloroflexota bacterium</name>
    <dbReference type="NCBI Taxonomy" id="166587"/>
    <lineage>
        <taxon>Bacteria</taxon>
        <taxon>Bacillati</taxon>
        <taxon>Chloroflexota</taxon>
        <taxon>environmental samples</taxon>
    </lineage>
</organism>
<dbReference type="Gene3D" id="2.60.120.620">
    <property type="entry name" value="q2cbj1_9rhob like domain"/>
    <property type="match status" value="1"/>
</dbReference>
<evidence type="ECO:0000313" key="1">
    <source>
        <dbReference type="EMBL" id="CAA9270200.1"/>
    </source>
</evidence>
<dbReference type="SUPFAM" id="SSF51197">
    <property type="entry name" value="Clavaminate synthase-like"/>
    <property type="match status" value="1"/>
</dbReference>
<dbReference type="PANTHER" id="PTHR40128:SF1">
    <property type="entry name" value="PHYTANOYL-COA HYDROXYLASE"/>
    <property type="match status" value="1"/>
</dbReference>
<sequence>MAIAEAEAVASRTFTAPKEAEGNRKPAKLLSSGREIDTRPEVFGALRRSDDLARGPDDLAGVVEGLRERMREDGYVYLPGYLERERVMETRAEVTRRLATDGFLDQRFPSIDSVAAEDCKLKFKPDLARNNAPLHDLLYAGRMTAFFRALLGGPILHFDFTWMRAVAPGKGTRPHGDIVFMGRGTPNLYTAWTPLGDISLEQGGLMILEGSHQLERVHATYSKQDVDAYCENYPTAEQYASGQKKGFAGYISTNPVKLRERLGGRWLTNAFTAGDLLVFGMFTLHCSLDNQSRHIRLSTDSRYQLASEPADHRWIGEAPIGHSLAGKRGRIC</sequence>
<name>A0A6J4J7U7_9CHLR</name>
<dbReference type="AlphaFoldDB" id="A0A6J4J7U7"/>
<proteinExistence type="predicted"/>